<dbReference type="InterPro" id="IPR009003">
    <property type="entry name" value="Peptidase_S1_PA"/>
</dbReference>
<dbReference type="PROSITE" id="PS50106">
    <property type="entry name" value="PDZ"/>
    <property type="match status" value="1"/>
</dbReference>
<evidence type="ECO:0000256" key="4">
    <source>
        <dbReference type="SAM" id="SignalP"/>
    </source>
</evidence>
<keyword evidence="7" id="KW-1185">Reference proteome</keyword>
<dbReference type="InterPro" id="IPR001940">
    <property type="entry name" value="Peptidase_S1C"/>
</dbReference>
<proteinExistence type="inferred from homology"/>
<dbReference type="RefSeq" id="WP_245750815.1">
    <property type="nucleotide sequence ID" value="NZ_FOTI01000009.1"/>
</dbReference>
<dbReference type="InterPro" id="IPR001478">
    <property type="entry name" value="PDZ"/>
</dbReference>
<dbReference type="GO" id="GO:0004252">
    <property type="term" value="F:serine-type endopeptidase activity"/>
    <property type="evidence" value="ECO:0007669"/>
    <property type="project" value="InterPro"/>
</dbReference>
<name>A0A1I4H0A4_9FIRM</name>
<dbReference type="PRINTS" id="PR00834">
    <property type="entry name" value="PROTEASES2C"/>
</dbReference>
<dbReference type="Pfam" id="PF13365">
    <property type="entry name" value="Trypsin_2"/>
    <property type="match status" value="1"/>
</dbReference>
<dbReference type="EMBL" id="FOTI01000009">
    <property type="protein sequence ID" value="SFL35615.1"/>
    <property type="molecule type" value="Genomic_DNA"/>
</dbReference>
<accession>A0A1I4H0A4</accession>
<dbReference type="Gene3D" id="2.30.42.10">
    <property type="match status" value="1"/>
</dbReference>
<dbReference type="SUPFAM" id="SSF50156">
    <property type="entry name" value="PDZ domain-like"/>
    <property type="match status" value="1"/>
</dbReference>
<organism evidence="6 7">
    <name type="scientific">Halanaerobium salsuginis</name>
    <dbReference type="NCBI Taxonomy" id="29563"/>
    <lineage>
        <taxon>Bacteria</taxon>
        <taxon>Bacillati</taxon>
        <taxon>Bacillota</taxon>
        <taxon>Clostridia</taxon>
        <taxon>Halanaerobiales</taxon>
        <taxon>Halanaerobiaceae</taxon>
        <taxon>Halanaerobium</taxon>
    </lineage>
</organism>
<dbReference type="SMART" id="SM00228">
    <property type="entry name" value="PDZ"/>
    <property type="match status" value="1"/>
</dbReference>
<dbReference type="PANTHER" id="PTHR43343">
    <property type="entry name" value="PEPTIDASE S12"/>
    <property type="match status" value="1"/>
</dbReference>
<evidence type="ECO:0000256" key="2">
    <source>
        <dbReference type="ARBA" id="ARBA00022670"/>
    </source>
</evidence>
<keyword evidence="4" id="KW-0732">Signal</keyword>
<evidence type="ECO:0000256" key="3">
    <source>
        <dbReference type="ARBA" id="ARBA00022801"/>
    </source>
</evidence>
<dbReference type="Gene3D" id="2.40.10.10">
    <property type="entry name" value="Trypsin-like serine proteases"/>
    <property type="match status" value="2"/>
</dbReference>
<dbReference type="SUPFAM" id="SSF50494">
    <property type="entry name" value="Trypsin-like serine proteases"/>
    <property type="match status" value="1"/>
</dbReference>
<dbReference type="GO" id="GO:0006508">
    <property type="term" value="P:proteolysis"/>
    <property type="evidence" value="ECO:0007669"/>
    <property type="project" value="UniProtKB-KW"/>
</dbReference>
<evidence type="ECO:0000313" key="6">
    <source>
        <dbReference type="EMBL" id="SFL35615.1"/>
    </source>
</evidence>
<feature type="chain" id="PRO_5011578375" evidence="4">
    <location>
        <begin position="36"/>
        <end position="386"/>
    </location>
</feature>
<evidence type="ECO:0000259" key="5">
    <source>
        <dbReference type="PROSITE" id="PS50106"/>
    </source>
</evidence>
<comment type="similarity">
    <text evidence="1">Belongs to the peptidase S1C family.</text>
</comment>
<gene>
    <name evidence="6" type="ORF">SAMN02983006_00924</name>
</gene>
<keyword evidence="3" id="KW-0378">Hydrolase</keyword>
<dbReference type="InterPro" id="IPR051201">
    <property type="entry name" value="Chloro_Bact_Ser_Proteases"/>
</dbReference>
<dbReference type="AlphaFoldDB" id="A0A1I4H0A4"/>
<evidence type="ECO:0000313" key="7">
    <source>
        <dbReference type="Proteomes" id="UP000199006"/>
    </source>
</evidence>
<protein>
    <submittedName>
        <fullName evidence="6">Serine protease, S1-C subfamily, contains C-terminal PDZ domain</fullName>
    </submittedName>
</protein>
<dbReference type="STRING" id="29563.SAMN02983006_00924"/>
<sequence length="386" mass="42313">MMTNFLKQQGKLCKGSLLILLITALILAAVPNVMAQSETKGENIYQSNYFADIAGKVNNGVVMVTSTIKVDSQQQLPQMFNDPYFRFFFGDQFQAPEQKPRETQAFGSGFIVSKDGYIVTNQHVVNKADKVEVTINGIDEPVKADVAWSDYSLDLAILKIDTDKLDQDLTVLKMGDSDVIRPGDWAIAIGNPLGFDHTVTVGVISALGRPIQIPGDDRKIRTYQNLIQLDAAINPGNSGGPLLNNQGEVIGINTAVSTSGQNIGFAIPINEITGIVKELRTTGKVTRPWLGISFSEISQEMQDYFNLENKNGVVVIEVYQDSPADKAGLKAYDVIKEIDQQKVKTTADVSKLIKSKDVGDKIMFKVLRNGKTQIIFGRIGNKPNDV</sequence>
<dbReference type="Pfam" id="PF13180">
    <property type="entry name" value="PDZ_2"/>
    <property type="match status" value="1"/>
</dbReference>
<dbReference type="InterPro" id="IPR043504">
    <property type="entry name" value="Peptidase_S1_PA_chymotrypsin"/>
</dbReference>
<evidence type="ECO:0000256" key="1">
    <source>
        <dbReference type="ARBA" id="ARBA00010541"/>
    </source>
</evidence>
<reference evidence="6 7" key="1">
    <citation type="submission" date="2016-10" db="EMBL/GenBank/DDBJ databases">
        <authorList>
            <person name="de Groot N.N."/>
        </authorList>
    </citation>
    <scope>NUCLEOTIDE SEQUENCE [LARGE SCALE GENOMIC DNA]</scope>
    <source>
        <strain evidence="6 7">ATCC 51327</strain>
    </source>
</reference>
<dbReference type="Proteomes" id="UP000199006">
    <property type="component" value="Unassembled WGS sequence"/>
</dbReference>
<dbReference type="PANTHER" id="PTHR43343:SF3">
    <property type="entry name" value="PROTEASE DO-LIKE 8, CHLOROPLASTIC"/>
    <property type="match status" value="1"/>
</dbReference>
<keyword evidence="2 6" id="KW-0645">Protease</keyword>
<dbReference type="InterPro" id="IPR036034">
    <property type="entry name" value="PDZ_sf"/>
</dbReference>
<feature type="signal peptide" evidence="4">
    <location>
        <begin position="1"/>
        <end position="35"/>
    </location>
</feature>
<feature type="domain" description="PDZ" evidence="5">
    <location>
        <begin position="275"/>
        <end position="370"/>
    </location>
</feature>